<evidence type="ECO:0000259" key="10">
    <source>
        <dbReference type="PROSITE" id="PS50072"/>
    </source>
</evidence>
<dbReference type="Gene3D" id="2.40.100.10">
    <property type="entry name" value="Cyclophilin-like"/>
    <property type="match status" value="1"/>
</dbReference>
<evidence type="ECO:0000256" key="1">
    <source>
        <dbReference type="ARBA" id="ARBA00004123"/>
    </source>
</evidence>
<dbReference type="FunFam" id="2.40.100.10:FF:000108">
    <property type="entry name" value="Peptidyl-prolyl cis-trans isomerase, putative"/>
    <property type="match status" value="1"/>
</dbReference>
<protein>
    <recommendedName>
        <fullName evidence="4">Spliceosome-associated protein CWC27 homolog</fullName>
    </recommendedName>
    <alternativeName>
        <fullName evidence="5">Probable inactive peptidyl-prolyl cis-trans isomerase CWC27 homolog</fullName>
    </alternativeName>
</protein>
<proteinExistence type="inferred from homology"/>
<dbReference type="PROSITE" id="PS50072">
    <property type="entry name" value="CSA_PPIASE_2"/>
    <property type="match status" value="1"/>
</dbReference>
<dbReference type="InterPro" id="IPR002130">
    <property type="entry name" value="Cyclophilin-type_PPIase_dom"/>
</dbReference>
<feature type="coiled-coil region" evidence="7">
    <location>
        <begin position="221"/>
        <end position="253"/>
    </location>
</feature>
<dbReference type="Pfam" id="PF00160">
    <property type="entry name" value="Pro_isomerase"/>
    <property type="match status" value="1"/>
</dbReference>
<dbReference type="SUPFAM" id="SSF50891">
    <property type="entry name" value="Cyclophilin-like"/>
    <property type="match status" value="1"/>
</dbReference>
<feature type="domain" description="PPIase cyclophilin-type" evidence="10">
    <location>
        <begin position="9"/>
        <end position="118"/>
    </location>
</feature>
<dbReference type="PRINTS" id="PR00153">
    <property type="entry name" value="CSAPPISMRASE"/>
</dbReference>
<reference evidence="11" key="1">
    <citation type="submission" date="2025-08" db="UniProtKB">
        <authorList>
            <consortium name="Ensembl"/>
        </authorList>
    </citation>
    <scope>IDENTIFICATION</scope>
</reference>
<feature type="compositionally biased region" description="Basic and acidic residues" evidence="8">
    <location>
        <begin position="171"/>
        <end position="180"/>
    </location>
</feature>
<evidence type="ECO:0000313" key="12">
    <source>
        <dbReference type="Proteomes" id="UP000694428"/>
    </source>
</evidence>
<evidence type="ECO:0000313" key="11">
    <source>
        <dbReference type="Ensembl" id="ENSPSTP00000010181.1"/>
    </source>
</evidence>
<sequence length="344" mass="39165">CSLLLLIIVVPGFIVQGGDPTGTGSGGDSIYGAPFKDEFHSRLRFNRRGLVAMANAGPHDNGSQFFFTLGRADELNNKHTIFGKVTGDTIYNMLRLAEVEVDKEERPLSPHKIRSSEVLFNPFDDIVPRPNRKLKKDKPEEEDKKPKVKGTKEHSSVNDAEVNSMKGKSKSSHDLLKDDPHLSSVPAVKRDLLPINFDSISPEWLYIPRRLNSCKYFSPSSEELRKEARQLKRELLEAKQKKEEQTLKSKEKEGKKRKVQQVLFRSPVNMTLALLDRFKSKLTQAIEETPENEVSESEVDTDEGWVTAMMQLMKHCRSSDLNTFQSQKQPVPCLFMSVKEFTFR</sequence>
<evidence type="ECO:0000256" key="3">
    <source>
        <dbReference type="ARBA" id="ARBA00023242"/>
    </source>
</evidence>
<evidence type="ECO:0000256" key="9">
    <source>
        <dbReference type="SAM" id="SignalP"/>
    </source>
</evidence>
<dbReference type="Proteomes" id="UP000694428">
    <property type="component" value="Unplaced"/>
</dbReference>
<evidence type="ECO:0000256" key="8">
    <source>
        <dbReference type="SAM" id="MobiDB-lite"/>
    </source>
</evidence>
<dbReference type="InterPro" id="IPR029000">
    <property type="entry name" value="Cyclophilin-like_dom_sf"/>
</dbReference>
<evidence type="ECO:0000256" key="4">
    <source>
        <dbReference type="ARBA" id="ARBA00040027"/>
    </source>
</evidence>
<evidence type="ECO:0000256" key="2">
    <source>
        <dbReference type="ARBA" id="ARBA00007365"/>
    </source>
</evidence>
<reference evidence="11" key="2">
    <citation type="submission" date="2025-09" db="UniProtKB">
        <authorList>
            <consortium name="Ensembl"/>
        </authorList>
    </citation>
    <scope>IDENTIFICATION</scope>
</reference>
<comment type="subunit">
    <text evidence="6">Part of the activated spliceosome B/catalytic step 1 spliceosome, one of the forms of the spliceosome which has a well-formed active site but still cannot catalyze the branching reaction and is composed at least of 52 proteins, the U2, U5 and U6 snRNAs and the pre-mRNA. Recruited during early steps of activated spliceosome B maturation, it is probably one of the first proteins released from this complex as he matures to the spliceosome C complex. Component of the minor spliceosome, which splices U12-type introns.</text>
</comment>
<feature type="compositionally biased region" description="Basic and acidic residues" evidence="8">
    <location>
        <begin position="137"/>
        <end position="156"/>
    </location>
</feature>
<keyword evidence="12" id="KW-1185">Reference proteome</keyword>
<dbReference type="PANTHER" id="PTHR45625">
    <property type="entry name" value="PEPTIDYL-PROLYL CIS-TRANS ISOMERASE-RELATED"/>
    <property type="match status" value="1"/>
</dbReference>
<dbReference type="GO" id="GO:0003755">
    <property type="term" value="F:peptidyl-prolyl cis-trans isomerase activity"/>
    <property type="evidence" value="ECO:0007669"/>
    <property type="project" value="InterPro"/>
</dbReference>
<keyword evidence="9" id="KW-0732">Signal</keyword>
<evidence type="ECO:0000256" key="7">
    <source>
        <dbReference type="SAM" id="Coils"/>
    </source>
</evidence>
<evidence type="ECO:0000256" key="6">
    <source>
        <dbReference type="ARBA" id="ARBA00046368"/>
    </source>
</evidence>
<comment type="subcellular location">
    <subcellularLocation>
        <location evidence="1">Nucleus</location>
    </subcellularLocation>
</comment>
<dbReference type="Ensembl" id="ENSPSTT00000010689.1">
    <property type="protein sequence ID" value="ENSPSTP00000010181.1"/>
    <property type="gene ID" value="ENSPSTG00000007179.1"/>
</dbReference>
<dbReference type="AlphaFoldDB" id="A0A8C9F4L2"/>
<name>A0A8C9F4L2_PAVCR</name>
<keyword evidence="7" id="KW-0175">Coiled coil</keyword>
<dbReference type="GO" id="GO:0071013">
    <property type="term" value="C:catalytic step 2 spliceosome"/>
    <property type="evidence" value="ECO:0007669"/>
    <property type="project" value="TreeGrafter"/>
</dbReference>
<comment type="similarity">
    <text evidence="2">Belongs to the cyclophilin-type PPIase family.</text>
</comment>
<feature type="region of interest" description="Disordered" evidence="8">
    <location>
        <begin position="124"/>
        <end position="180"/>
    </location>
</feature>
<feature type="chain" id="PRO_5034206307" description="Spliceosome-associated protein CWC27 homolog" evidence="9">
    <location>
        <begin position="18"/>
        <end position="344"/>
    </location>
</feature>
<evidence type="ECO:0000256" key="5">
    <source>
        <dbReference type="ARBA" id="ARBA00042090"/>
    </source>
</evidence>
<organism evidence="11 12">
    <name type="scientific">Pavo cristatus</name>
    <name type="common">Indian peafowl</name>
    <name type="synonym">Blue peafowl</name>
    <dbReference type="NCBI Taxonomy" id="9049"/>
    <lineage>
        <taxon>Eukaryota</taxon>
        <taxon>Metazoa</taxon>
        <taxon>Chordata</taxon>
        <taxon>Craniata</taxon>
        <taxon>Vertebrata</taxon>
        <taxon>Euteleostomi</taxon>
        <taxon>Archelosauria</taxon>
        <taxon>Archosauria</taxon>
        <taxon>Dinosauria</taxon>
        <taxon>Saurischia</taxon>
        <taxon>Theropoda</taxon>
        <taxon>Coelurosauria</taxon>
        <taxon>Aves</taxon>
        <taxon>Neognathae</taxon>
        <taxon>Galloanserae</taxon>
        <taxon>Galliformes</taxon>
        <taxon>Phasianidae</taxon>
        <taxon>Phasianinae</taxon>
        <taxon>Pavo</taxon>
    </lineage>
</organism>
<accession>A0A8C9F4L2</accession>
<dbReference type="PANTHER" id="PTHR45625:SF6">
    <property type="entry name" value="SPLICEOSOME-ASSOCIATED PROTEIN CWC27 HOMOLOG"/>
    <property type="match status" value="1"/>
</dbReference>
<feature type="signal peptide" evidence="9">
    <location>
        <begin position="1"/>
        <end position="17"/>
    </location>
</feature>
<keyword evidence="3" id="KW-0539">Nucleus</keyword>
<dbReference type="InterPro" id="IPR044666">
    <property type="entry name" value="Cyclophilin_A-like"/>
</dbReference>